<dbReference type="GO" id="GO:0020037">
    <property type="term" value="F:heme binding"/>
    <property type="evidence" value="ECO:0007669"/>
    <property type="project" value="TreeGrafter"/>
</dbReference>
<dbReference type="Pfam" id="PF03188">
    <property type="entry name" value="Cytochrom_B561"/>
    <property type="match status" value="1"/>
</dbReference>
<evidence type="ECO:0000256" key="11">
    <source>
        <dbReference type="ARBA" id="ARBA00024225"/>
    </source>
</evidence>
<feature type="domain" description="Cytochrome b561" evidence="14">
    <location>
        <begin position="261"/>
        <end position="458"/>
    </location>
</feature>
<evidence type="ECO:0000256" key="4">
    <source>
        <dbReference type="ARBA" id="ARBA00022617"/>
    </source>
</evidence>
<dbReference type="PANTHER" id="PTHR15422:SF24">
    <property type="entry name" value="DOMON RELATED DOMAIN-CONTAINING PROTEIN"/>
    <property type="match status" value="1"/>
</dbReference>
<proteinExistence type="predicted"/>
<dbReference type="PROSITE" id="PS50939">
    <property type="entry name" value="CYTOCHROME_B561"/>
    <property type="match status" value="1"/>
</dbReference>
<dbReference type="GO" id="GO:0140571">
    <property type="term" value="F:transmembrane ascorbate ferrireductase activity"/>
    <property type="evidence" value="ECO:0007669"/>
    <property type="project" value="UniProtKB-EC"/>
</dbReference>
<dbReference type="InterPro" id="IPR006593">
    <property type="entry name" value="Cyt_b561/ferric_Rdtase_TM"/>
</dbReference>
<gene>
    <name evidence="15" type="ORF">BOKJ2_LOCUS4660</name>
</gene>
<organism evidence="15 16">
    <name type="scientific">Bursaphelenchus okinawaensis</name>
    <dbReference type="NCBI Taxonomy" id="465554"/>
    <lineage>
        <taxon>Eukaryota</taxon>
        <taxon>Metazoa</taxon>
        <taxon>Ecdysozoa</taxon>
        <taxon>Nematoda</taxon>
        <taxon>Chromadorea</taxon>
        <taxon>Rhabditida</taxon>
        <taxon>Tylenchina</taxon>
        <taxon>Tylenchomorpha</taxon>
        <taxon>Aphelenchoidea</taxon>
        <taxon>Aphelenchoididae</taxon>
        <taxon>Bursaphelenchus</taxon>
    </lineage>
</organism>
<sequence>MNLYHTSNFNDIPFKIIIIMFTLSLFTQPTNTQTYDGKTFNRNDCEKTKGCLFHPPKCKLYNNCYYAFSYVTDSNRLYMEIYGNLNYVQADYGAYVAVGFSTDELMGMDTVTECSSFQGRPFQGRLSSNPGKSNRRVTVDEISHDIMLQTISSHYSNKTLYCLLSQSIYPINGIKDYYVRPLNEEYFLLFASGLTDGEELVVHALDVKLSNFPFVTQHPVNLKAFHADNLADLFNSTSLSSFNTTDIGEPSEGSFNKSAKVLRMDSTIDHATESHRSVRDRQQEGVHFQTRIRLTTAHGITMCFSWLVLVPLAILIARYGRRIWGPDKRLLNVPIWIHCHRLCNILACVIMTFSTVAIFAAHGWHWHGLEFTHGSTLDLHGFLGLFAVIFAWSQVLNSIFRCKLGSSLRKCHNFLHRTVGLVTVILGCKLDFTAYIVINFVTFELLVHLVQGFKVGVV</sequence>
<keyword evidence="7" id="KW-0249">Electron transport</keyword>
<dbReference type="InterPro" id="IPR045150">
    <property type="entry name" value="CYB561D1/2"/>
</dbReference>
<dbReference type="EMBL" id="CAJFDH010000002">
    <property type="protein sequence ID" value="CAD5212859.1"/>
    <property type="molecule type" value="Genomic_DNA"/>
</dbReference>
<evidence type="ECO:0000256" key="7">
    <source>
        <dbReference type="ARBA" id="ARBA00022982"/>
    </source>
</evidence>
<evidence type="ECO:0000256" key="1">
    <source>
        <dbReference type="ARBA" id="ARBA00001970"/>
    </source>
</evidence>
<dbReference type="CDD" id="cd08760">
    <property type="entry name" value="Cyt_b561_FRRS1_like"/>
    <property type="match status" value="1"/>
</dbReference>
<reference evidence="15" key="1">
    <citation type="submission" date="2020-09" db="EMBL/GenBank/DDBJ databases">
        <authorList>
            <person name="Kikuchi T."/>
        </authorList>
    </citation>
    <scope>NUCLEOTIDE SEQUENCE</scope>
    <source>
        <strain evidence="15">SH1</strain>
    </source>
</reference>
<feature type="signal peptide" evidence="13">
    <location>
        <begin position="1"/>
        <end position="32"/>
    </location>
</feature>
<accession>A0A811KCA1</accession>
<keyword evidence="8 12" id="KW-1133">Transmembrane helix</keyword>
<dbReference type="Proteomes" id="UP000783686">
    <property type="component" value="Unassembled WGS sequence"/>
</dbReference>
<keyword evidence="9" id="KW-0408">Iron</keyword>
<keyword evidence="6" id="KW-0479">Metal-binding</keyword>
<evidence type="ECO:0000256" key="9">
    <source>
        <dbReference type="ARBA" id="ARBA00023004"/>
    </source>
</evidence>
<evidence type="ECO:0000256" key="8">
    <source>
        <dbReference type="ARBA" id="ARBA00022989"/>
    </source>
</evidence>
<evidence type="ECO:0000256" key="3">
    <source>
        <dbReference type="ARBA" id="ARBA00022448"/>
    </source>
</evidence>
<evidence type="ECO:0000256" key="5">
    <source>
        <dbReference type="ARBA" id="ARBA00022692"/>
    </source>
</evidence>
<comment type="subcellular location">
    <subcellularLocation>
        <location evidence="2">Membrane</location>
        <topology evidence="2">Multi-pass membrane protein</topology>
    </subcellularLocation>
</comment>
<keyword evidence="10 12" id="KW-0472">Membrane</keyword>
<comment type="cofactor">
    <cofactor evidence="1">
        <name>heme b</name>
        <dbReference type="ChEBI" id="CHEBI:60344"/>
    </cofactor>
</comment>
<keyword evidence="13" id="KW-0732">Signal</keyword>
<dbReference type="SMART" id="SM00665">
    <property type="entry name" value="B561"/>
    <property type="match status" value="1"/>
</dbReference>
<keyword evidence="16" id="KW-1185">Reference proteome</keyword>
<dbReference type="AlphaFoldDB" id="A0A811KCA1"/>
<dbReference type="EC" id="7.2.1.3" evidence="11"/>
<evidence type="ECO:0000313" key="16">
    <source>
        <dbReference type="Proteomes" id="UP000614601"/>
    </source>
</evidence>
<dbReference type="Proteomes" id="UP000614601">
    <property type="component" value="Unassembled WGS sequence"/>
</dbReference>
<dbReference type="Gene3D" id="1.20.120.1770">
    <property type="match status" value="1"/>
</dbReference>
<evidence type="ECO:0000256" key="6">
    <source>
        <dbReference type="ARBA" id="ARBA00022723"/>
    </source>
</evidence>
<evidence type="ECO:0000256" key="10">
    <source>
        <dbReference type="ARBA" id="ARBA00023136"/>
    </source>
</evidence>
<protein>
    <recommendedName>
        <fullName evidence="11">ascorbate ferrireductase (transmembrane)</fullName>
        <ecNumber evidence="11">7.2.1.3</ecNumber>
    </recommendedName>
</protein>
<evidence type="ECO:0000313" key="15">
    <source>
        <dbReference type="EMBL" id="CAD5212859.1"/>
    </source>
</evidence>
<dbReference type="GO" id="GO:0016020">
    <property type="term" value="C:membrane"/>
    <property type="evidence" value="ECO:0007669"/>
    <property type="project" value="UniProtKB-SubCell"/>
</dbReference>
<feature type="transmembrane region" description="Helical" evidence="12">
    <location>
        <begin position="381"/>
        <end position="400"/>
    </location>
</feature>
<evidence type="ECO:0000256" key="12">
    <source>
        <dbReference type="SAM" id="Phobius"/>
    </source>
</evidence>
<keyword evidence="3" id="KW-0813">Transport</keyword>
<dbReference type="GO" id="GO:0046872">
    <property type="term" value="F:metal ion binding"/>
    <property type="evidence" value="ECO:0007669"/>
    <property type="project" value="UniProtKB-KW"/>
</dbReference>
<evidence type="ECO:0000256" key="13">
    <source>
        <dbReference type="SAM" id="SignalP"/>
    </source>
</evidence>
<dbReference type="EMBL" id="CAJFCW020000002">
    <property type="protein sequence ID" value="CAG9097899.1"/>
    <property type="molecule type" value="Genomic_DNA"/>
</dbReference>
<feature type="chain" id="PRO_5035594753" description="ascorbate ferrireductase (transmembrane)" evidence="13">
    <location>
        <begin position="33"/>
        <end position="458"/>
    </location>
</feature>
<name>A0A811KCA1_9BILA</name>
<keyword evidence="5 12" id="KW-0812">Transmembrane</keyword>
<dbReference type="GO" id="GO:0140575">
    <property type="term" value="F:transmembrane monodehydroascorbate reductase activity"/>
    <property type="evidence" value="ECO:0007669"/>
    <property type="project" value="InterPro"/>
</dbReference>
<dbReference type="PANTHER" id="PTHR15422">
    <property type="entry name" value="OS05G0565100 PROTEIN"/>
    <property type="match status" value="1"/>
</dbReference>
<keyword evidence="4" id="KW-0349">Heme</keyword>
<dbReference type="OrthoDB" id="2419613at2759"/>
<feature type="transmembrane region" description="Helical" evidence="12">
    <location>
        <begin position="299"/>
        <end position="320"/>
    </location>
</feature>
<evidence type="ECO:0000259" key="14">
    <source>
        <dbReference type="PROSITE" id="PS50939"/>
    </source>
</evidence>
<feature type="transmembrane region" description="Helical" evidence="12">
    <location>
        <begin position="341"/>
        <end position="361"/>
    </location>
</feature>
<comment type="caution">
    <text evidence="15">The sequence shown here is derived from an EMBL/GenBank/DDBJ whole genome shotgun (WGS) entry which is preliminary data.</text>
</comment>
<evidence type="ECO:0000256" key="2">
    <source>
        <dbReference type="ARBA" id="ARBA00004141"/>
    </source>
</evidence>